<protein>
    <submittedName>
        <fullName evidence="1">Uncharacterized protein</fullName>
    </submittedName>
</protein>
<organism evidence="1">
    <name type="scientific">marine sediment metagenome</name>
    <dbReference type="NCBI Taxonomy" id="412755"/>
    <lineage>
        <taxon>unclassified sequences</taxon>
        <taxon>metagenomes</taxon>
        <taxon>ecological metagenomes</taxon>
    </lineage>
</organism>
<gene>
    <name evidence="1" type="ORF">LCGC14_1860280</name>
</gene>
<feature type="non-terminal residue" evidence="1">
    <location>
        <position position="111"/>
    </location>
</feature>
<dbReference type="AlphaFoldDB" id="A0A0F9G853"/>
<name>A0A0F9G853_9ZZZZ</name>
<evidence type="ECO:0000313" key="1">
    <source>
        <dbReference type="EMBL" id="KKL94883.1"/>
    </source>
</evidence>
<comment type="caution">
    <text evidence="1">The sequence shown here is derived from an EMBL/GenBank/DDBJ whole genome shotgun (WGS) entry which is preliminary data.</text>
</comment>
<proteinExistence type="predicted"/>
<reference evidence="1" key="1">
    <citation type="journal article" date="2015" name="Nature">
        <title>Complex archaea that bridge the gap between prokaryotes and eukaryotes.</title>
        <authorList>
            <person name="Spang A."/>
            <person name="Saw J.H."/>
            <person name="Jorgensen S.L."/>
            <person name="Zaremba-Niedzwiedzka K."/>
            <person name="Martijn J."/>
            <person name="Lind A.E."/>
            <person name="van Eijk R."/>
            <person name="Schleper C."/>
            <person name="Guy L."/>
            <person name="Ettema T.J."/>
        </authorList>
    </citation>
    <scope>NUCLEOTIDE SEQUENCE</scope>
</reference>
<accession>A0A0F9G853</accession>
<dbReference type="EMBL" id="LAZR01018814">
    <property type="protein sequence ID" value="KKL94883.1"/>
    <property type="molecule type" value="Genomic_DNA"/>
</dbReference>
<sequence length="111" mass="12334">MSMWEGFLEVDSLEGATPIESDLQLRNSTIGSWDLCPGRVGYAESEGFEPTPSEAMSFGSMGHGAIEVDLTEGLHLWTKGELEMLWRESLINEQSGAYDLYKLISKDKLTD</sequence>